<keyword evidence="1" id="KW-0812">Transmembrane</keyword>
<dbReference type="AlphaFoldDB" id="A0A0A9A2A9"/>
<organism evidence="2">
    <name type="scientific">Arundo donax</name>
    <name type="common">Giant reed</name>
    <name type="synonym">Donax arundinaceus</name>
    <dbReference type="NCBI Taxonomy" id="35708"/>
    <lineage>
        <taxon>Eukaryota</taxon>
        <taxon>Viridiplantae</taxon>
        <taxon>Streptophyta</taxon>
        <taxon>Embryophyta</taxon>
        <taxon>Tracheophyta</taxon>
        <taxon>Spermatophyta</taxon>
        <taxon>Magnoliopsida</taxon>
        <taxon>Liliopsida</taxon>
        <taxon>Poales</taxon>
        <taxon>Poaceae</taxon>
        <taxon>PACMAD clade</taxon>
        <taxon>Arundinoideae</taxon>
        <taxon>Arundineae</taxon>
        <taxon>Arundo</taxon>
    </lineage>
</organism>
<evidence type="ECO:0000256" key="1">
    <source>
        <dbReference type="SAM" id="Phobius"/>
    </source>
</evidence>
<accession>A0A0A9A2A9</accession>
<dbReference type="EMBL" id="GBRH01252664">
    <property type="protein sequence ID" value="JAD45231.1"/>
    <property type="molecule type" value="Transcribed_RNA"/>
</dbReference>
<sequence>MFSFQMLVIFAQCILFARVHDILVLVPRSSLWFYNVVLWFILSILLT</sequence>
<protein>
    <submittedName>
        <fullName evidence="2">Uncharacterized protein</fullName>
    </submittedName>
</protein>
<reference evidence="2" key="2">
    <citation type="journal article" date="2015" name="Data Brief">
        <title>Shoot transcriptome of the giant reed, Arundo donax.</title>
        <authorList>
            <person name="Barrero R.A."/>
            <person name="Guerrero F.D."/>
            <person name="Moolhuijzen P."/>
            <person name="Goolsby J.A."/>
            <person name="Tidwell J."/>
            <person name="Bellgard S.E."/>
            <person name="Bellgard M.I."/>
        </authorList>
    </citation>
    <scope>NUCLEOTIDE SEQUENCE</scope>
    <source>
        <tissue evidence="2">Shoot tissue taken approximately 20 cm above the soil surface</tissue>
    </source>
</reference>
<keyword evidence="1" id="KW-0472">Membrane</keyword>
<keyword evidence="1" id="KW-1133">Transmembrane helix</keyword>
<name>A0A0A9A2A9_ARUDO</name>
<proteinExistence type="predicted"/>
<evidence type="ECO:0000313" key="2">
    <source>
        <dbReference type="EMBL" id="JAD45231.1"/>
    </source>
</evidence>
<reference evidence="2" key="1">
    <citation type="submission" date="2014-09" db="EMBL/GenBank/DDBJ databases">
        <authorList>
            <person name="Magalhaes I.L.F."/>
            <person name="Oliveira U."/>
            <person name="Santos F.R."/>
            <person name="Vidigal T.H.D.A."/>
            <person name="Brescovit A.D."/>
            <person name="Santos A.J."/>
        </authorList>
    </citation>
    <scope>NUCLEOTIDE SEQUENCE</scope>
    <source>
        <tissue evidence="2">Shoot tissue taken approximately 20 cm above the soil surface</tissue>
    </source>
</reference>
<feature type="transmembrane region" description="Helical" evidence="1">
    <location>
        <begin position="31"/>
        <end position="46"/>
    </location>
</feature>